<protein>
    <recommendedName>
        <fullName evidence="10">Palmitoyltransferase</fullName>
        <ecNumber evidence="10">2.3.1.225</ecNumber>
    </recommendedName>
</protein>
<dbReference type="Proteomes" id="UP000183567">
    <property type="component" value="Unassembled WGS sequence"/>
</dbReference>
<dbReference type="PROSITE" id="PS50216">
    <property type="entry name" value="DHHC"/>
    <property type="match status" value="1"/>
</dbReference>
<comment type="subcellular location">
    <subcellularLocation>
        <location evidence="1">Membrane</location>
        <topology evidence="1">Multi-pass membrane protein</topology>
    </subcellularLocation>
</comment>
<feature type="compositionally biased region" description="Polar residues" evidence="11">
    <location>
        <begin position="186"/>
        <end position="199"/>
    </location>
</feature>
<evidence type="ECO:0000256" key="9">
    <source>
        <dbReference type="ARBA" id="ARBA00048048"/>
    </source>
</evidence>
<dbReference type="InterPro" id="IPR039859">
    <property type="entry name" value="PFA4/ZDH16/20/ERF2-like"/>
</dbReference>
<evidence type="ECO:0000313" key="13">
    <source>
        <dbReference type="EMBL" id="OJA10112.1"/>
    </source>
</evidence>
<feature type="compositionally biased region" description="Low complexity" evidence="11">
    <location>
        <begin position="157"/>
        <end position="185"/>
    </location>
</feature>
<dbReference type="GO" id="GO:0019706">
    <property type="term" value="F:protein-cysteine S-palmitoyltransferase activity"/>
    <property type="evidence" value="ECO:0007669"/>
    <property type="project" value="UniProtKB-EC"/>
</dbReference>
<proteinExistence type="inferred from homology"/>
<comment type="domain">
    <text evidence="10">The DHHC domain is required for palmitoyltransferase activity.</text>
</comment>
<feature type="transmembrane region" description="Helical" evidence="10">
    <location>
        <begin position="397"/>
        <end position="422"/>
    </location>
</feature>
<organism evidence="13 14">
    <name type="scientific">Rhizopogon vesiculosus</name>
    <dbReference type="NCBI Taxonomy" id="180088"/>
    <lineage>
        <taxon>Eukaryota</taxon>
        <taxon>Fungi</taxon>
        <taxon>Dikarya</taxon>
        <taxon>Basidiomycota</taxon>
        <taxon>Agaricomycotina</taxon>
        <taxon>Agaricomycetes</taxon>
        <taxon>Agaricomycetidae</taxon>
        <taxon>Boletales</taxon>
        <taxon>Suillineae</taxon>
        <taxon>Rhizopogonaceae</taxon>
        <taxon>Rhizopogon</taxon>
    </lineage>
</organism>
<evidence type="ECO:0000256" key="1">
    <source>
        <dbReference type="ARBA" id="ARBA00004141"/>
    </source>
</evidence>
<evidence type="ECO:0000256" key="11">
    <source>
        <dbReference type="SAM" id="MobiDB-lite"/>
    </source>
</evidence>
<dbReference type="EC" id="2.3.1.225" evidence="10"/>
<name>A0A1J8QA08_9AGAM</name>
<dbReference type="GO" id="GO:0016020">
    <property type="term" value="C:membrane"/>
    <property type="evidence" value="ECO:0007669"/>
    <property type="project" value="UniProtKB-SubCell"/>
</dbReference>
<feature type="compositionally biased region" description="Polar residues" evidence="11">
    <location>
        <begin position="128"/>
        <end position="140"/>
    </location>
</feature>
<dbReference type="PANTHER" id="PTHR22883:SF488">
    <property type="entry name" value="PALMITOYLTRANSFERASE"/>
    <property type="match status" value="1"/>
</dbReference>
<dbReference type="EMBL" id="LVVM01005605">
    <property type="protein sequence ID" value="OJA10112.1"/>
    <property type="molecule type" value="Genomic_DNA"/>
</dbReference>
<evidence type="ECO:0000256" key="5">
    <source>
        <dbReference type="ARBA" id="ARBA00023136"/>
    </source>
</evidence>
<sequence>YSFFECSLYHAFAGLLERSILPSFYSVSCGRKCCQELPTSFLSPVNNSLLPSFAMSSPSKKHRPAQLPLPSSNFSAAPLQRFQDATQTLQRSASLDVKPGQPSSPHSRSISNAASFKPGSLPPGNRTYPLSSPPTVTTFQIPPIPIPSTTHAGGILPSSSFFRPSRPVHSRPSSSISVTSNDNSTPPNQQPLSILSSSRVSHDSDLRSYGDPASLRDTTRQLSMRLKQSREPLLPLNSKHLVASPSAPAHIPMHLDHSHKSTSANRMRNSFERVFRGLSLDSIRKSASSPGHTLPRLSSTEEHPLSYPHNGAVDDLSPQLYSRRKLSHSPPLIQIASSGSRSFSPTPNHVFLPVPPDTITPLSAMPVVPPKQNYQRHPSRNRFFCDGRMLTGGDSPWAFIASLTLVCGLSGVWFGTTCVWYWHNESPAIAAVGAYMCLLTVSCMLTTACRDPGILPRNLDPDPPFPVTSPLDGAEKQPLPRDLRVRNDTVRVKYCSTCKTYRPPRSSHCKMCDNCVDGCDHHCQWVNNCIGRRNYTFFFAFIVSAVLTLCLVICTSALHLYLLARRDGFNFRGALTHGVGSAVAFSLAIIVIWPVTALLAYHMRLLLLNITTIEQIRNQAHKDIQPHVAPPNPFSYGSWRHNFLEVLCRPAGFSWLDARAPITEDKRRVNPGLDDTGPVWEERHNIIGVAE</sequence>
<dbReference type="GO" id="GO:0005794">
    <property type="term" value="C:Golgi apparatus"/>
    <property type="evidence" value="ECO:0007669"/>
    <property type="project" value="TreeGrafter"/>
</dbReference>
<dbReference type="Pfam" id="PF01529">
    <property type="entry name" value="DHHC"/>
    <property type="match status" value="1"/>
</dbReference>
<reference evidence="13 14" key="1">
    <citation type="submission" date="2016-03" db="EMBL/GenBank/DDBJ databases">
        <title>Comparative genomics of the ectomycorrhizal sister species Rhizopogon vinicolor and Rhizopogon vesiculosus (Basidiomycota: Boletales) reveals a divergence of the mating type B locus.</title>
        <authorList>
            <person name="Mujic A.B."/>
            <person name="Kuo A."/>
            <person name="Tritt A."/>
            <person name="Lipzen A."/>
            <person name="Chen C."/>
            <person name="Johnson J."/>
            <person name="Sharma A."/>
            <person name="Barry K."/>
            <person name="Grigoriev I.V."/>
            <person name="Spatafora J.W."/>
        </authorList>
    </citation>
    <scope>NUCLEOTIDE SEQUENCE [LARGE SCALE GENOMIC DNA]</scope>
    <source>
        <strain evidence="13 14">AM-OR11-056</strain>
    </source>
</reference>
<keyword evidence="5 10" id="KW-0472">Membrane</keyword>
<keyword evidence="4 10" id="KW-1133">Transmembrane helix</keyword>
<keyword evidence="3 10" id="KW-0812">Transmembrane</keyword>
<keyword evidence="2 10" id="KW-0808">Transferase</keyword>
<evidence type="ECO:0000256" key="4">
    <source>
        <dbReference type="ARBA" id="ARBA00022989"/>
    </source>
</evidence>
<dbReference type="GO" id="GO:0005783">
    <property type="term" value="C:endoplasmic reticulum"/>
    <property type="evidence" value="ECO:0007669"/>
    <property type="project" value="TreeGrafter"/>
</dbReference>
<dbReference type="PANTHER" id="PTHR22883">
    <property type="entry name" value="ZINC FINGER DHHC DOMAIN CONTAINING PROTEIN"/>
    <property type="match status" value="1"/>
</dbReference>
<comment type="caution">
    <text evidence="13">The sequence shown here is derived from an EMBL/GenBank/DDBJ whole genome shotgun (WGS) entry which is preliminary data.</text>
</comment>
<dbReference type="AlphaFoldDB" id="A0A1J8QA08"/>
<feature type="transmembrane region" description="Helical" evidence="10">
    <location>
        <begin position="537"/>
        <end position="562"/>
    </location>
</feature>
<dbReference type="STRING" id="180088.A0A1J8QA08"/>
<feature type="region of interest" description="Disordered" evidence="11">
    <location>
        <begin position="89"/>
        <end position="218"/>
    </location>
</feature>
<comment type="catalytic activity">
    <reaction evidence="9 10">
        <text>L-cysteinyl-[protein] + hexadecanoyl-CoA = S-hexadecanoyl-L-cysteinyl-[protein] + CoA</text>
        <dbReference type="Rhea" id="RHEA:36683"/>
        <dbReference type="Rhea" id="RHEA-COMP:10131"/>
        <dbReference type="Rhea" id="RHEA-COMP:11032"/>
        <dbReference type="ChEBI" id="CHEBI:29950"/>
        <dbReference type="ChEBI" id="CHEBI:57287"/>
        <dbReference type="ChEBI" id="CHEBI:57379"/>
        <dbReference type="ChEBI" id="CHEBI:74151"/>
        <dbReference type="EC" id="2.3.1.225"/>
    </reaction>
</comment>
<keyword evidence="6" id="KW-0564">Palmitate</keyword>
<comment type="similarity">
    <text evidence="10">Belongs to the DHHC palmitoyltransferase family.</text>
</comment>
<keyword evidence="14" id="KW-1185">Reference proteome</keyword>
<evidence type="ECO:0000256" key="3">
    <source>
        <dbReference type="ARBA" id="ARBA00022692"/>
    </source>
</evidence>
<feature type="transmembrane region" description="Helical" evidence="10">
    <location>
        <begin position="582"/>
        <end position="601"/>
    </location>
</feature>
<evidence type="ECO:0000256" key="8">
    <source>
        <dbReference type="ARBA" id="ARBA00023315"/>
    </source>
</evidence>
<dbReference type="InterPro" id="IPR001594">
    <property type="entry name" value="Palmitoyltrfase_DHHC"/>
</dbReference>
<feature type="transmembrane region" description="Helical" evidence="10">
    <location>
        <begin position="428"/>
        <end position="449"/>
    </location>
</feature>
<feature type="non-terminal residue" evidence="13">
    <location>
        <position position="1"/>
    </location>
</feature>
<dbReference type="OrthoDB" id="9909019at2759"/>
<gene>
    <name evidence="13" type="ORF">AZE42_09754</name>
</gene>
<dbReference type="GO" id="GO:0006612">
    <property type="term" value="P:protein targeting to membrane"/>
    <property type="evidence" value="ECO:0007669"/>
    <property type="project" value="TreeGrafter"/>
</dbReference>
<feature type="region of interest" description="Disordered" evidence="11">
    <location>
        <begin position="284"/>
        <end position="314"/>
    </location>
</feature>
<evidence type="ECO:0000259" key="12">
    <source>
        <dbReference type="Pfam" id="PF01529"/>
    </source>
</evidence>
<feature type="domain" description="Palmitoyltransferase DHHC" evidence="12">
    <location>
        <begin position="492"/>
        <end position="618"/>
    </location>
</feature>
<feature type="compositionally biased region" description="Polar residues" evidence="11">
    <location>
        <begin position="101"/>
        <end position="114"/>
    </location>
</feature>
<evidence type="ECO:0000313" key="14">
    <source>
        <dbReference type="Proteomes" id="UP000183567"/>
    </source>
</evidence>
<evidence type="ECO:0000256" key="2">
    <source>
        <dbReference type="ARBA" id="ARBA00022679"/>
    </source>
</evidence>
<keyword evidence="8 10" id="KW-0012">Acyltransferase</keyword>
<evidence type="ECO:0000256" key="6">
    <source>
        <dbReference type="ARBA" id="ARBA00023139"/>
    </source>
</evidence>
<accession>A0A1J8QA08</accession>
<evidence type="ECO:0000256" key="7">
    <source>
        <dbReference type="ARBA" id="ARBA00023288"/>
    </source>
</evidence>
<evidence type="ECO:0000256" key="10">
    <source>
        <dbReference type="RuleBase" id="RU079119"/>
    </source>
</evidence>
<keyword evidence="7" id="KW-0449">Lipoprotein</keyword>